<proteinExistence type="predicted"/>
<name>X0VQG4_9ZZZZ</name>
<sequence length="103" mass="11310">MAADYLAGATPNELGLIHGISAGTVRKFLVQTGVKLRSHSEAMILASRKSRKCQHNIYCTKCGIIKARCNPKVRSKERDGLCGYCVVEMIESSEDEVIFAPTH</sequence>
<accession>X0VQG4</accession>
<dbReference type="EMBL" id="BARS01031641">
    <property type="protein sequence ID" value="GAG20445.1"/>
    <property type="molecule type" value="Genomic_DNA"/>
</dbReference>
<evidence type="ECO:0000313" key="1">
    <source>
        <dbReference type="EMBL" id="GAG20445.1"/>
    </source>
</evidence>
<reference evidence="1" key="1">
    <citation type="journal article" date="2014" name="Front. Microbiol.">
        <title>High frequency of phylogenetically diverse reductive dehalogenase-homologous genes in deep subseafloor sedimentary metagenomes.</title>
        <authorList>
            <person name="Kawai M."/>
            <person name="Futagami T."/>
            <person name="Toyoda A."/>
            <person name="Takaki Y."/>
            <person name="Nishi S."/>
            <person name="Hori S."/>
            <person name="Arai W."/>
            <person name="Tsubouchi T."/>
            <person name="Morono Y."/>
            <person name="Uchiyama I."/>
            <person name="Ito T."/>
            <person name="Fujiyama A."/>
            <person name="Inagaki F."/>
            <person name="Takami H."/>
        </authorList>
    </citation>
    <scope>NUCLEOTIDE SEQUENCE</scope>
    <source>
        <strain evidence="1">Expedition CK06-06</strain>
    </source>
</reference>
<dbReference type="AlphaFoldDB" id="X0VQG4"/>
<gene>
    <name evidence="1" type="ORF">S01H1_49215</name>
</gene>
<comment type="caution">
    <text evidence="1">The sequence shown here is derived from an EMBL/GenBank/DDBJ whole genome shotgun (WGS) entry which is preliminary data.</text>
</comment>
<organism evidence="1">
    <name type="scientific">marine sediment metagenome</name>
    <dbReference type="NCBI Taxonomy" id="412755"/>
    <lineage>
        <taxon>unclassified sequences</taxon>
        <taxon>metagenomes</taxon>
        <taxon>ecological metagenomes</taxon>
    </lineage>
</organism>
<protein>
    <submittedName>
        <fullName evidence="1">Uncharacterized protein</fullName>
    </submittedName>
</protein>